<dbReference type="Pfam" id="PF03388">
    <property type="entry name" value="Lectin_leg-like"/>
    <property type="match status" value="1"/>
</dbReference>
<dbReference type="GO" id="GO:0000139">
    <property type="term" value="C:Golgi membrane"/>
    <property type="evidence" value="ECO:0007669"/>
    <property type="project" value="TreeGrafter"/>
</dbReference>
<dbReference type="PANTHER" id="PTHR12223:SF45">
    <property type="entry name" value="RE50040P"/>
    <property type="match status" value="1"/>
</dbReference>
<evidence type="ECO:0000313" key="7">
    <source>
        <dbReference type="EMBL" id="OMH84920.1"/>
    </source>
</evidence>
<proteinExistence type="predicted"/>
<dbReference type="GO" id="GO:0005793">
    <property type="term" value="C:endoplasmic reticulum-Golgi intermediate compartment"/>
    <property type="evidence" value="ECO:0007669"/>
    <property type="project" value="TreeGrafter"/>
</dbReference>
<comment type="subcellular location">
    <subcellularLocation>
        <location evidence="1">Membrane</location>
        <topology evidence="1">Single-pass type I membrane protein</topology>
    </subcellularLocation>
</comment>
<reference evidence="8" key="1">
    <citation type="submission" date="2017-01" db="EMBL/GenBank/DDBJ databases">
        <authorList>
            <person name="Wang Y."/>
            <person name="White M."/>
            <person name="Kvist S."/>
            <person name="Moncalvo J.-M."/>
        </authorList>
    </citation>
    <scope>NUCLEOTIDE SEQUENCE [LARGE SCALE GENOMIC DNA]</scope>
    <source>
        <strain evidence="8">COL-18-3</strain>
    </source>
</reference>
<evidence type="ECO:0000259" key="6">
    <source>
        <dbReference type="PROSITE" id="PS51328"/>
    </source>
</evidence>
<dbReference type="Proteomes" id="UP000188320">
    <property type="component" value="Unassembled WGS sequence"/>
</dbReference>
<dbReference type="PANTHER" id="PTHR12223">
    <property type="entry name" value="VESICULAR MANNOSE-BINDING LECTIN"/>
    <property type="match status" value="1"/>
</dbReference>
<dbReference type="AlphaFoldDB" id="A0A1R1PVD1"/>
<evidence type="ECO:0000256" key="2">
    <source>
        <dbReference type="ARBA" id="ARBA00022692"/>
    </source>
</evidence>
<keyword evidence="4" id="KW-1133">Transmembrane helix</keyword>
<evidence type="ECO:0000256" key="4">
    <source>
        <dbReference type="ARBA" id="ARBA00022989"/>
    </source>
</evidence>
<gene>
    <name evidence="7" type="ORF">AX774_g1533</name>
</gene>
<dbReference type="GO" id="GO:0006888">
    <property type="term" value="P:endoplasmic reticulum to Golgi vesicle-mediated transport"/>
    <property type="evidence" value="ECO:0007669"/>
    <property type="project" value="TreeGrafter"/>
</dbReference>
<dbReference type="GO" id="GO:0005537">
    <property type="term" value="F:D-mannose binding"/>
    <property type="evidence" value="ECO:0007669"/>
    <property type="project" value="TreeGrafter"/>
</dbReference>
<keyword evidence="3" id="KW-0732">Signal</keyword>
<name>A0A1R1PVD1_ZANCU</name>
<keyword evidence="7" id="KW-0430">Lectin</keyword>
<dbReference type="CDD" id="cd07308">
    <property type="entry name" value="lectin_leg-like"/>
    <property type="match status" value="1"/>
</dbReference>
<keyword evidence="8" id="KW-1185">Reference proteome</keyword>
<dbReference type="InterPro" id="IPR051136">
    <property type="entry name" value="Intracellular_Lectin-GPT"/>
</dbReference>
<evidence type="ECO:0000256" key="5">
    <source>
        <dbReference type="ARBA" id="ARBA00023136"/>
    </source>
</evidence>
<evidence type="ECO:0000256" key="3">
    <source>
        <dbReference type="ARBA" id="ARBA00022729"/>
    </source>
</evidence>
<evidence type="ECO:0000313" key="8">
    <source>
        <dbReference type="Proteomes" id="UP000188320"/>
    </source>
</evidence>
<dbReference type="SUPFAM" id="SSF49899">
    <property type="entry name" value="Concanavalin A-like lectins/glucanases"/>
    <property type="match status" value="1"/>
</dbReference>
<evidence type="ECO:0000256" key="1">
    <source>
        <dbReference type="ARBA" id="ARBA00004479"/>
    </source>
</evidence>
<dbReference type="EMBL" id="LSSK01000130">
    <property type="protein sequence ID" value="OMH84920.1"/>
    <property type="molecule type" value="Genomic_DNA"/>
</dbReference>
<protein>
    <submittedName>
        <fullName evidence="7">L-type lectin-like domain-containing protein</fullName>
    </submittedName>
</protein>
<dbReference type="GO" id="GO:0005789">
    <property type="term" value="C:endoplasmic reticulum membrane"/>
    <property type="evidence" value="ECO:0007669"/>
    <property type="project" value="TreeGrafter"/>
</dbReference>
<dbReference type="GO" id="GO:0030134">
    <property type="term" value="C:COPII-coated ER to Golgi transport vesicle"/>
    <property type="evidence" value="ECO:0007669"/>
    <property type="project" value="TreeGrafter"/>
</dbReference>
<dbReference type="PROSITE" id="PS51328">
    <property type="entry name" value="L_LECTIN_LIKE"/>
    <property type="match status" value="1"/>
</dbReference>
<sequence>MGNQDLYLPKLSFEYPYLDEGFHNENWDYGGDAVISNNNGIFLTQNLPSRRGWLWSIEHLPKESWEVSVDFTVGQGKPGLVGDGFAIWATKERVTSGPVFGNRDFFTGLGLFFDTYANSKEKLSFPIVAGMIGDGKTGYDFSSDGLKHSIGHCDKLFYRNQPTPSTARITYIRSKLLRVEIKVGNQDFVNCFSQNNVELPDDIYLGLSALTGDLSGAFQSLLYLLWPFILV</sequence>
<accession>A0A1R1PVD1</accession>
<dbReference type="Gene3D" id="2.60.120.200">
    <property type="match status" value="1"/>
</dbReference>
<keyword evidence="2" id="KW-0812">Transmembrane</keyword>
<dbReference type="InterPro" id="IPR005052">
    <property type="entry name" value="Lectin_leg"/>
</dbReference>
<organism evidence="7 8">
    <name type="scientific">Zancudomyces culisetae</name>
    <name type="common">Gut fungus</name>
    <name type="synonym">Smittium culisetae</name>
    <dbReference type="NCBI Taxonomy" id="1213189"/>
    <lineage>
        <taxon>Eukaryota</taxon>
        <taxon>Fungi</taxon>
        <taxon>Fungi incertae sedis</taxon>
        <taxon>Zoopagomycota</taxon>
        <taxon>Kickxellomycotina</taxon>
        <taxon>Harpellomycetes</taxon>
        <taxon>Harpellales</taxon>
        <taxon>Legeriomycetaceae</taxon>
        <taxon>Zancudomyces</taxon>
    </lineage>
</organism>
<feature type="domain" description="L-type lectin-like" evidence="6">
    <location>
        <begin position="5"/>
        <end position="228"/>
    </location>
</feature>
<dbReference type="OrthoDB" id="270293at2759"/>
<dbReference type="InterPro" id="IPR013320">
    <property type="entry name" value="ConA-like_dom_sf"/>
</dbReference>
<keyword evidence="5" id="KW-0472">Membrane</keyword>
<comment type="caution">
    <text evidence="7">The sequence shown here is derived from an EMBL/GenBank/DDBJ whole genome shotgun (WGS) entry which is preliminary data.</text>
</comment>